<keyword evidence="3" id="KW-0808">Transferase</keyword>
<dbReference type="Pfam" id="PF01381">
    <property type="entry name" value="HTH_3"/>
    <property type="match status" value="1"/>
</dbReference>
<dbReference type="PANTHER" id="PTHR46558">
    <property type="entry name" value="TRACRIPTIONAL REGULATORY PROTEIN-RELATED-RELATED"/>
    <property type="match status" value="1"/>
</dbReference>
<keyword evidence="3" id="KW-0489">Methyltransferase</keyword>
<dbReference type="EMBL" id="QZDT01000014">
    <property type="protein sequence ID" value="NBJ92928.1"/>
    <property type="molecule type" value="Genomic_DNA"/>
</dbReference>
<dbReference type="CDD" id="cd00093">
    <property type="entry name" value="HTH_XRE"/>
    <property type="match status" value="1"/>
</dbReference>
<name>A0A9X5BFN5_9FIRM</name>
<dbReference type="PROSITE" id="PS50943">
    <property type="entry name" value="HTH_CROC1"/>
    <property type="match status" value="1"/>
</dbReference>
<protein>
    <submittedName>
        <fullName evidence="3">Methyltransferase domain-containing protein</fullName>
    </submittedName>
</protein>
<dbReference type="Gene3D" id="1.10.150.350">
    <property type="match status" value="1"/>
</dbReference>
<dbReference type="AlphaFoldDB" id="A0A9X5BFN5"/>
<dbReference type="InterPro" id="IPR001387">
    <property type="entry name" value="Cro/C1-type_HTH"/>
</dbReference>
<dbReference type="Gene3D" id="3.40.50.150">
    <property type="entry name" value="Vaccinia Virus protein VP39"/>
    <property type="match status" value="1"/>
</dbReference>
<comment type="caution">
    <text evidence="3">The sequence shown here is derived from an EMBL/GenBank/DDBJ whole genome shotgun (WGS) entry which is preliminary data.</text>
</comment>
<gene>
    <name evidence="3" type="ORF">D5281_10055</name>
</gene>
<proteinExistence type="predicted"/>
<feature type="domain" description="HTH cro/C1-type" evidence="2">
    <location>
        <begin position="8"/>
        <end position="62"/>
    </location>
</feature>
<dbReference type="Proteomes" id="UP001154420">
    <property type="component" value="Unassembled WGS sequence"/>
</dbReference>
<reference evidence="3" key="1">
    <citation type="submission" date="2018-09" db="EMBL/GenBank/DDBJ databases">
        <title>Murine metabolic-syndrome-specific gut microbial biobank.</title>
        <authorList>
            <person name="Liu C."/>
        </authorList>
    </citation>
    <scope>NUCLEOTIDE SEQUENCE</scope>
    <source>
        <strain evidence="3">D42-62</strain>
    </source>
</reference>
<accession>A0A9X5BFN5</accession>
<evidence type="ECO:0000256" key="1">
    <source>
        <dbReference type="ARBA" id="ARBA00023125"/>
    </source>
</evidence>
<dbReference type="InterPro" id="IPR029063">
    <property type="entry name" value="SAM-dependent_MTases_sf"/>
</dbReference>
<dbReference type="SUPFAM" id="SSF53335">
    <property type="entry name" value="S-adenosyl-L-methionine-dependent methyltransferases"/>
    <property type="match status" value="1"/>
</dbReference>
<dbReference type="SUPFAM" id="SSF47413">
    <property type="entry name" value="lambda repressor-like DNA-binding domains"/>
    <property type="match status" value="1"/>
</dbReference>
<dbReference type="SMART" id="SM00530">
    <property type="entry name" value="HTH_XRE"/>
    <property type="match status" value="1"/>
</dbReference>
<evidence type="ECO:0000313" key="4">
    <source>
        <dbReference type="Proteomes" id="UP001154420"/>
    </source>
</evidence>
<keyword evidence="1" id="KW-0238">DNA-binding</keyword>
<dbReference type="InterPro" id="IPR010982">
    <property type="entry name" value="Lambda_DNA-bd_dom_sf"/>
</dbReference>
<dbReference type="PANTHER" id="PTHR46558:SF11">
    <property type="entry name" value="HTH-TYPE TRANSCRIPTIONAL REGULATOR XRE"/>
    <property type="match status" value="1"/>
</dbReference>
<dbReference type="RefSeq" id="WP_160560014.1">
    <property type="nucleotide sequence ID" value="NZ_QZDT01000014.1"/>
</dbReference>
<evidence type="ECO:0000313" key="3">
    <source>
        <dbReference type="EMBL" id="NBJ92928.1"/>
    </source>
</evidence>
<dbReference type="Gene3D" id="1.10.260.40">
    <property type="entry name" value="lambda repressor-like DNA-binding domains"/>
    <property type="match status" value="1"/>
</dbReference>
<sequence>MNKILLRIADLRKKAKVTQQELADSIGVSFQTISKWENGVNLPDITILPLLADYFKVSTDQLLGLKPLDGEIYIPEKTATKEFWNQKQEYLLRTRKSYWNDDYTRFLISQVWKIDKPISVLDCGCGYGFLGLLLLPYLPEGSSYTGIDFAVDLIKKGKALFESQKLEADFLCENVFNYSVENQYDFVVCQAVLRHLDNPSAFIQKMIQFAKPDGYVVCIDANREFECCGLYIDGMDYQELCRHEGLEKKWQTELAMQGRDYAVAIKTAHMMQKLGLADVDVRMNDKVEFITTQYADYEETKNDFIAYNDWTSGIRDEQKERLILHLLTHGLSRKEAEDYCSRNIEIADFFADNPTAGYTFVKGNMISYGKKIGKKTGKKANTLA</sequence>
<keyword evidence="4" id="KW-1185">Reference proteome</keyword>
<evidence type="ECO:0000259" key="2">
    <source>
        <dbReference type="PROSITE" id="PS50943"/>
    </source>
</evidence>
<dbReference type="GO" id="GO:0032259">
    <property type="term" value="P:methylation"/>
    <property type="evidence" value="ECO:0007669"/>
    <property type="project" value="UniProtKB-KW"/>
</dbReference>
<dbReference type="GO" id="GO:0003677">
    <property type="term" value="F:DNA binding"/>
    <property type="evidence" value="ECO:0007669"/>
    <property type="project" value="UniProtKB-KW"/>
</dbReference>
<dbReference type="Pfam" id="PF13489">
    <property type="entry name" value="Methyltransf_23"/>
    <property type="match status" value="1"/>
</dbReference>
<dbReference type="OrthoDB" id="9801008at2"/>
<organism evidence="3 4">
    <name type="scientific">Parablautia muri</name>
    <dbReference type="NCBI Taxonomy" id="2320879"/>
    <lineage>
        <taxon>Bacteria</taxon>
        <taxon>Bacillati</taxon>
        <taxon>Bacillota</taxon>
        <taxon>Clostridia</taxon>
        <taxon>Lachnospirales</taxon>
        <taxon>Lachnospiraceae</taxon>
        <taxon>Parablautia</taxon>
    </lineage>
</organism>
<dbReference type="GO" id="GO:0008168">
    <property type="term" value="F:methyltransferase activity"/>
    <property type="evidence" value="ECO:0007669"/>
    <property type="project" value="UniProtKB-KW"/>
</dbReference>